<dbReference type="RefSeq" id="WP_123070783.1">
    <property type="nucleotide sequence ID" value="NZ_JSAB01000197.1"/>
</dbReference>
<dbReference type="AlphaFoldDB" id="A0A422QHM8"/>
<gene>
    <name evidence="1" type="ORF">NM04_17655</name>
</gene>
<organism evidence="1 2">
    <name type="scientific">Massilia aurea</name>
    <dbReference type="NCBI Taxonomy" id="373040"/>
    <lineage>
        <taxon>Bacteria</taxon>
        <taxon>Pseudomonadati</taxon>
        <taxon>Pseudomonadota</taxon>
        <taxon>Betaproteobacteria</taxon>
        <taxon>Burkholderiales</taxon>
        <taxon>Oxalobacteraceae</taxon>
        <taxon>Telluria group</taxon>
        <taxon>Massilia</taxon>
    </lineage>
</organism>
<comment type="caution">
    <text evidence="1">The sequence shown here is derived from an EMBL/GenBank/DDBJ whole genome shotgun (WGS) entry which is preliminary data.</text>
</comment>
<sequence>MDSFELTRSVNPWDEGDYRIHSSVVEAPEGGFWPAYSIERIRGIPDAPKQAVALHEVRAQSFTSRNLAEMMAVSHGVQRVRTLYRLDC</sequence>
<evidence type="ECO:0000313" key="2">
    <source>
        <dbReference type="Proteomes" id="UP000283254"/>
    </source>
</evidence>
<name>A0A422QHM8_9BURK</name>
<dbReference type="OrthoDB" id="9153455at2"/>
<reference evidence="1" key="1">
    <citation type="submission" date="2014-10" db="EMBL/GenBank/DDBJ databases">
        <title>Massilia sp. genome.</title>
        <authorList>
            <person name="Xu B."/>
            <person name="Dai L."/>
            <person name="Huang Z."/>
        </authorList>
    </citation>
    <scope>NUCLEOTIDE SEQUENCE [LARGE SCALE GENOMIC DNA]</scope>
    <source>
        <strain evidence="1">CFS-1</strain>
    </source>
</reference>
<dbReference type="Proteomes" id="UP000283254">
    <property type="component" value="Unassembled WGS sequence"/>
</dbReference>
<protein>
    <submittedName>
        <fullName evidence="1">Uncharacterized protein</fullName>
    </submittedName>
</protein>
<accession>A0A422QHM8</accession>
<dbReference type="EMBL" id="JSAB01000197">
    <property type="protein sequence ID" value="RNF29478.1"/>
    <property type="molecule type" value="Genomic_DNA"/>
</dbReference>
<keyword evidence="2" id="KW-1185">Reference proteome</keyword>
<proteinExistence type="predicted"/>
<evidence type="ECO:0000313" key="1">
    <source>
        <dbReference type="EMBL" id="RNF29478.1"/>
    </source>
</evidence>